<sequence length="169" mass="20011">MHEAHTPLFFHRNSYPLRAVMIDNQPWFVAVDFARMIGALRPYRLPQRMDPYQKRWVLLEYGTGLREELEVISDAGAYKALYRFNHPEHRNIGRWLSEAVLPTLYDHHRDEGAAPKRAFMSWANQQVHVLKWQGEIWLARGDLPVFLAVHDEPALRELPSWKRVPLEEF</sequence>
<dbReference type="RefSeq" id="WP_173178112.1">
    <property type="nucleotide sequence ID" value="NZ_AP023189.1"/>
</dbReference>
<protein>
    <recommendedName>
        <fullName evidence="1">Bro-N domain-containing protein</fullName>
    </recommendedName>
</protein>
<feature type="domain" description="Bro-N" evidence="1">
    <location>
        <begin position="1"/>
        <end position="108"/>
    </location>
</feature>
<dbReference type="Proteomes" id="UP001054892">
    <property type="component" value="Unassembled WGS sequence"/>
</dbReference>
<evidence type="ECO:0000259" key="1">
    <source>
        <dbReference type="PROSITE" id="PS51750"/>
    </source>
</evidence>
<evidence type="ECO:0000313" key="2">
    <source>
        <dbReference type="EMBL" id="BCG25134.1"/>
    </source>
</evidence>
<dbReference type="PANTHER" id="PTHR36180:SF2">
    <property type="entry name" value="BRO FAMILY PROTEIN"/>
    <property type="match status" value="1"/>
</dbReference>
<name>A0A6J4E858_9PSED</name>
<dbReference type="PROSITE" id="PS51750">
    <property type="entry name" value="BRO_N"/>
    <property type="match status" value="1"/>
</dbReference>
<dbReference type="AlphaFoldDB" id="A0A6J4E858"/>
<dbReference type="SMART" id="SM01040">
    <property type="entry name" value="Bro-N"/>
    <property type="match status" value="1"/>
</dbReference>
<keyword evidence="5" id="KW-1185">Reference proteome</keyword>
<dbReference type="EMBL" id="BQKM01000010">
    <property type="protein sequence ID" value="GJN54276.1"/>
    <property type="molecule type" value="Genomic_DNA"/>
</dbReference>
<dbReference type="KEGG" id="ptw:TUM18999_33250"/>
<accession>A0A6J4E858</accession>
<dbReference type="Proteomes" id="UP000509383">
    <property type="component" value="Chromosome"/>
</dbReference>
<evidence type="ECO:0000313" key="3">
    <source>
        <dbReference type="EMBL" id="GJN54276.1"/>
    </source>
</evidence>
<organism evidence="2 4">
    <name type="scientific">Pseudomonas tohonis</name>
    <dbReference type="NCBI Taxonomy" id="2725477"/>
    <lineage>
        <taxon>Bacteria</taxon>
        <taxon>Pseudomonadati</taxon>
        <taxon>Pseudomonadota</taxon>
        <taxon>Gammaproteobacteria</taxon>
        <taxon>Pseudomonadales</taxon>
        <taxon>Pseudomonadaceae</taxon>
        <taxon>Pseudomonas</taxon>
    </lineage>
</organism>
<dbReference type="EMBL" id="AP023189">
    <property type="protein sequence ID" value="BCG25134.1"/>
    <property type="molecule type" value="Genomic_DNA"/>
</dbReference>
<dbReference type="InterPro" id="IPR003497">
    <property type="entry name" value="BRO_N_domain"/>
</dbReference>
<evidence type="ECO:0000313" key="5">
    <source>
        <dbReference type="Proteomes" id="UP001054892"/>
    </source>
</evidence>
<dbReference type="Pfam" id="PF02498">
    <property type="entry name" value="Bro-N"/>
    <property type="match status" value="1"/>
</dbReference>
<gene>
    <name evidence="2" type="ORF">TUM18999_33250</name>
    <name evidence="3" type="ORF">TUM20286_40280</name>
</gene>
<evidence type="ECO:0000313" key="4">
    <source>
        <dbReference type="Proteomes" id="UP000509383"/>
    </source>
</evidence>
<dbReference type="PANTHER" id="PTHR36180">
    <property type="entry name" value="DNA-BINDING PROTEIN-RELATED-RELATED"/>
    <property type="match status" value="1"/>
</dbReference>
<proteinExistence type="predicted"/>
<reference evidence="2 4" key="1">
    <citation type="submission" date="2020-05" db="EMBL/GenBank/DDBJ databases">
        <title>Characterization of novel class B3 metallo-beta-lactamase from novel Pseudomonas species.</title>
        <authorList>
            <person name="Yamada K."/>
            <person name="Aoki K."/>
            <person name="Ishii Y."/>
        </authorList>
    </citation>
    <scope>NUCLEOTIDE SEQUENCE [LARGE SCALE GENOMIC DNA]</scope>
    <source>
        <strain evidence="2 4">TUM18999</strain>
        <strain evidence="3 5">TUM20286</strain>
    </source>
</reference>